<evidence type="ECO:0000313" key="1">
    <source>
        <dbReference type="EMBL" id="GAF87324.1"/>
    </source>
</evidence>
<protein>
    <submittedName>
        <fullName evidence="1">Uncharacterized protein</fullName>
    </submittedName>
</protein>
<feature type="non-terminal residue" evidence="1">
    <location>
        <position position="1"/>
    </location>
</feature>
<accession>X0T243</accession>
<name>X0T243_9ZZZZ</name>
<proteinExistence type="predicted"/>
<reference evidence="1" key="1">
    <citation type="journal article" date="2014" name="Front. Microbiol.">
        <title>High frequency of phylogenetically diverse reductive dehalogenase-homologous genes in deep subseafloor sedimentary metagenomes.</title>
        <authorList>
            <person name="Kawai M."/>
            <person name="Futagami T."/>
            <person name="Toyoda A."/>
            <person name="Takaki Y."/>
            <person name="Nishi S."/>
            <person name="Hori S."/>
            <person name="Arai W."/>
            <person name="Tsubouchi T."/>
            <person name="Morono Y."/>
            <person name="Uchiyama I."/>
            <person name="Ito T."/>
            <person name="Fujiyama A."/>
            <person name="Inagaki F."/>
            <person name="Takami H."/>
        </authorList>
    </citation>
    <scope>NUCLEOTIDE SEQUENCE</scope>
    <source>
        <strain evidence="1">Expedition CK06-06</strain>
    </source>
</reference>
<dbReference type="AlphaFoldDB" id="X0T243"/>
<dbReference type="Gene3D" id="3.40.47.10">
    <property type="match status" value="1"/>
</dbReference>
<dbReference type="InterPro" id="IPR016039">
    <property type="entry name" value="Thiolase-like"/>
</dbReference>
<comment type="caution">
    <text evidence="1">The sequence shown here is derived from an EMBL/GenBank/DDBJ whole genome shotgun (WGS) entry which is preliminary data.</text>
</comment>
<dbReference type="EMBL" id="BARS01017770">
    <property type="protein sequence ID" value="GAF87324.1"/>
    <property type="molecule type" value="Genomic_DNA"/>
</dbReference>
<sequence>CCVAALAFYDAEMSYSESRKQDIGILGTNADGCLRSNLDFFNDFVENGRTLGRANLFVYTLPSIPVAEAAIYFKCQGPLLYMTFPRTPVASLLRQADRMIRRGESTAMLAVMASETAAQCFIVRRMEDVSGEPISGVEEVIGMTERMPPLAEMIEALTKS</sequence>
<organism evidence="1">
    <name type="scientific">marine sediment metagenome</name>
    <dbReference type="NCBI Taxonomy" id="412755"/>
    <lineage>
        <taxon>unclassified sequences</taxon>
        <taxon>metagenomes</taxon>
        <taxon>ecological metagenomes</taxon>
    </lineage>
</organism>
<gene>
    <name evidence="1" type="ORF">S01H1_29019</name>
</gene>
<dbReference type="GO" id="GO:0016746">
    <property type="term" value="F:acyltransferase activity"/>
    <property type="evidence" value="ECO:0007669"/>
    <property type="project" value="InterPro"/>
</dbReference>
<dbReference type="SUPFAM" id="SSF53901">
    <property type="entry name" value="Thiolase-like"/>
    <property type="match status" value="1"/>
</dbReference>